<feature type="region of interest" description="Disordered" evidence="12">
    <location>
        <begin position="671"/>
        <end position="708"/>
    </location>
</feature>
<evidence type="ECO:0000256" key="9">
    <source>
        <dbReference type="ARBA" id="ARBA00023277"/>
    </source>
</evidence>
<evidence type="ECO:0000313" key="15">
    <source>
        <dbReference type="Proteomes" id="UP000479000"/>
    </source>
</evidence>
<dbReference type="GO" id="GO:0006032">
    <property type="term" value="P:chitin catabolic process"/>
    <property type="evidence" value="ECO:0007669"/>
    <property type="project" value="UniProtKB-KW"/>
</dbReference>
<evidence type="ECO:0000256" key="4">
    <source>
        <dbReference type="ARBA" id="ARBA00022669"/>
    </source>
</evidence>
<feature type="compositionally biased region" description="Gly residues" evidence="12">
    <location>
        <begin position="671"/>
        <end position="682"/>
    </location>
</feature>
<dbReference type="InterPro" id="IPR001223">
    <property type="entry name" value="Glyco_hydro18_cat"/>
</dbReference>
<protein>
    <recommendedName>
        <fullName evidence="3">chitinase</fullName>
        <ecNumber evidence="3">3.2.1.14</ecNumber>
    </recommendedName>
</protein>
<gene>
    <name evidence="14" type="ORF">NTEN_LOCUS17524</name>
</gene>
<keyword evidence="6" id="KW-0378">Hydrolase</keyword>
<keyword evidence="9" id="KW-0119">Carbohydrate metabolism</keyword>
<dbReference type="InterPro" id="IPR029070">
    <property type="entry name" value="Chitinase_insertion_sf"/>
</dbReference>
<accession>A0A6H5H663</accession>
<evidence type="ECO:0000256" key="1">
    <source>
        <dbReference type="ARBA" id="ARBA00000822"/>
    </source>
</evidence>
<dbReference type="InterPro" id="IPR011583">
    <property type="entry name" value="Chitinase_II/V-like_cat"/>
</dbReference>
<keyword evidence="4" id="KW-0147">Chitin-binding</keyword>
<evidence type="ECO:0000256" key="12">
    <source>
        <dbReference type="SAM" id="MobiDB-lite"/>
    </source>
</evidence>
<evidence type="ECO:0000256" key="5">
    <source>
        <dbReference type="ARBA" id="ARBA00022729"/>
    </source>
</evidence>
<feature type="compositionally biased region" description="Low complexity" evidence="12">
    <location>
        <begin position="699"/>
        <end position="708"/>
    </location>
</feature>
<dbReference type="Gene3D" id="2.170.140.10">
    <property type="entry name" value="Chitin binding domain"/>
    <property type="match status" value="1"/>
</dbReference>
<feature type="compositionally biased region" description="Low complexity" evidence="12">
    <location>
        <begin position="520"/>
        <end position="553"/>
    </location>
</feature>
<feature type="domain" description="GH18" evidence="13">
    <location>
        <begin position="242"/>
        <end position="813"/>
    </location>
</feature>
<feature type="region of interest" description="Disordered" evidence="12">
    <location>
        <begin position="428"/>
        <end position="575"/>
    </location>
</feature>
<name>A0A6H5H663_9HEMI</name>
<evidence type="ECO:0000256" key="6">
    <source>
        <dbReference type="ARBA" id="ARBA00022801"/>
    </source>
</evidence>
<dbReference type="Pfam" id="PF00704">
    <property type="entry name" value="Glyco_hydro_18"/>
    <property type="match status" value="2"/>
</dbReference>
<dbReference type="EMBL" id="CADCXU010025650">
    <property type="protein sequence ID" value="CAB0012830.1"/>
    <property type="molecule type" value="Genomic_DNA"/>
</dbReference>
<dbReference type="PANTHER" id="PTHR11177:SF317">
    <property type="entry name" value="CHITINASE 12-RELATED"/>
    <property type="match status" value="1"/>
</dbReference>
<dbReference type="GO" id="GO:0008061">
    <property type="term" value="F:chitin binding"/>
    <property type="evidence" value="ECO:0007669"/>
    <property type="project" value="UniProtKB-KW"/>
</dbReference>
<evidence type="ECO:0000256" key="8">
    <source>
        <dbReference type="ARBA" id="ARBA00023157"/>
    </source>
</evidence>
<sequence>MRENRKFEFECGKNVSCYAFPAEVEKDNKAVESKSVKSVAPKETEKSAKTEKRAPVVQTIVPGELKYGADVKYGSEVKYTPQYVQAVPEVRYVASSDAKNAYYDAPQPSPKPQYLFYGPHVAGHGVPASSASSPAAASVPANAVMHLPPHAQLILMLAVPHPSGQYMMLFPAQNFLYPMYYSQPTRSQSQAIRFQPPQHTNQHTSHHIRRQHWRSMPVSSLSINSPTAAQLAPTALRNTHLQNSSDMTPSNCQKRENAEIALRNSSQTDSTTKFSNFFGKTTLSYGGFRSVVGLKRINPNLKVLISIGGRLSKMTSTATNRRNFIVSAAKFLSENGFDGIDIHWEYPGAEDLGGREKDKDNLSKLIEELSGVLDSRGWILTASVSPSRCQWSSKHTYICPHGLYYDPQLNLCNWPTLVTCPAHGLTGSGTTEHEHEHEYTTSRPSSTSTTTLRPTQTPMATTTSGSSTTVKTTTTSSTKAPTTSTEWWKPESTSPSSSTVWWVPETTTTEDPSVKPPWWKPSWWDPSTTTTMRPQTSRPPTTRPTTKSPLTTTEAEEAQEAPGGEETLDEPCQTGNYRPVATNCNAYYRFVSKTNRHNRVTQDNRIYSVVNDYFNCQGASWVNIDSRTAQVVCTGMYKVVHAIGRVKPNAPQGAQICDWPAKAGCKKTDGGGGGGGAGGGGTVKPEVVPGGDDGNKAVTTTTTTPKTTTEWTWQPDQQTEWSWTSTTTEEPWPETPYQHPLSAPAQAGEYTRAAGFLAYYEICDRVKNRGWTVVQDEQNRMGPYAYKDNQWVGYDDAAMIQHKVRMRIQNTDK</sequence>
<dbReference type="SMART" id="SM00636">
    <property type="entry name" value="Glyco_18"/>
    <property type="match status" value="1"/>
</dbReference>
<dbReference type="OrthoDB" id="6628716at2759"/>
<dbReference type="AlphaFoldDB" id="A0A6H5H663"/>
<evidence type="ECO:0000259" key="13">
    <source>
        <dbReference type="PROSITE" id="PS51910"/>
    </source>
</evidence>
<organism evidence="14 15">
    <name type="scientific">Nesidiocoris tenuis</name>
    <dbReference type="NCBI Taxonomy" id="355587"/>
    <lineage>
        <taxon>Eukaryota</taxon>
        <taxon>Metazoa</taxon>
        <taxon>Ecdysozoa</taxon>
        <taxon>Arthropoda</taxon>
        <taxon>Hexapoda</taxon>
        <taxon>Insecta</taxon>
        <taxon>Pterygota</taxon>
        <taxon>Neoptera</taxon>
        <taxon>Paraneoptera</taxon>
        <taxon>Hemiptera</taxon>
        <taxon>Heteroptera</taxon>
        <taxon>Panheteroptera</taxon>
        <taxon>Cimicomorpha</taxon>
        <taxon>Miridae</taxon>
        <taxon>Dicyphina</taxon>
        <taxon>Nesidiocoris</taxon>
    </lineage>
</organism>
<evidence type="ECO:0000256" key="10">
    <source>
        <dbReference type="ARBA" id="ARBA00023295"/>
    </source>
</evidence>
<keyword evidence="8" id="KW-1015">Disulfide bond</keyword>
<feature type="compositionally biased region" description="Basic and acidic residues" evidence="12">
    <location>
        <begin position="431"/>
        <end position="440"/>
    </location>
</feature>
<dbReference type="Proteomes" id="UP000479000">
    <property type="component" value="Unassembled WGS sequence"/>
</dbReference>
<dbReference type="GO" id="GO:0005576">
    <property type="term" value="C:extracellular region"/>
    <property type="evidence" value="ECO:0007669"/>
    <property type="project" value="InterPro"/>
</dbReference>
<keyword evidence="10" id="KW-0326">Glycosidase</keyword>
<dbReference type="SUPFAM" id="SSF51445">
    <property type="entry name" value="(Trans)glycosidases"/>
    <property type="match status" value="1"/>
</dbReference>
<reference evidence="14 15" key="1">
    <citation type="submission" date="2020-02" db="EMBL/GenBank/DDBJ databases">
        <authorList>
            <person name="Ferguson B K."/>
        </authorList>
    </citation>
    <scope>NUCLEOTIDE SEQUENCE [LARGE SCALE GENOMIC DNA]</scope>
</reference>
<evidence type="ECO:0000256" key="3">
    <source>
        <dbReference type="ARBA" id="ARBA00012729"/>
    </source>
</evidence>
<dbReference type="SUPFAM" id="SSF54556">
    <property type="entry name" value="Chitinase insertion domain"/>
    <property type="match status" value="1"/>
</dbReference>
<dbReference type="PANTHER" id="PTHR11177">
    <property type="entry name" value="CHITINASE"/>
    <property type="match status" value="1"/>
</dbReference>
<dbReference type="GO" id="GO:0008843">
    <property type="term" value="F:endochitinase activity"/>
    <property type="evidence" value="ECO:0007669"/>
    <property type="project" value="UniProtKB-EC"/>
</dbReference>
<keyword evidence="5" id="KW-0732">Signal</keyword>
<evidence type="ECO:0000256" key="7">
    <source>
        <dbReference type="ARBA" id="ARBA00023024"/>
    </source>
</evidence>
<feature type="compositionally biased region" description="Low complexity" evidence="12">
    <location>
        <begin position="441"/>
        <end position="513"/>
    </location>
</feature>
<dbReference type="PROSITE" id="PS51910">
    <property type="entry name" value="GH18_2"/>
    <property type="match status" value="1"/>
</dbReference>
<keyword evidence="7" id="KW-0146">Chitin degradation</keyword>
<dbReference type="EC" id="3.2.1.14" evidence="3"/>
<dbReference type="Gene3D" id="3.10.50.10">
    <property type="match status" value="1"/>
</dbReference>
<feature type="region of interest" description="Disordered" evidence="12">
    <location>
        <begin position="28"/>
        <end position="52"/>
    </location>
</feature>
<keyword evidence="11" id="KW-0624">Polysaccharide degradation</keyword>
<proteinExistence type="inferred from homology"/>
<comment type="similarity">
    <text evidence="2">Belongs to the glycosyl hydrolase 18 family. Chitinase class II subfamily.</text>
</comment>
<keyword evidence="15" id="KW-1185">Reference proteome</keyword>
<dbReference type="Gene3D" id="3.20.20.80">
    <property type="entry name" value="Glycosidases"/>
    <property type="match status" value="1"/>
</dbReference>
<comment type="catalytic activity">
    <reaction evidence="1">
        <text>Random endo-hydrolysis of N-acetyl-beta-D-glucosaminide (1-&gt;4)-beta-linkages in chitin and chitodextrins.</text>
        <dbReference type="EC" id="3.2.1.14"/>
    </reaction>
</comment>
<dbReference type="FunFam" id="3.10.50.10:FF:000004">
    <property type="entry name" value="Chitinase 5"/>
    <property type="match status" value="1"/>
</dbReference>
<evidence type="ECO:0000256" key="2">
    <source>
        <dbReference type="ARBA" id="ARBA00009121"/>
    </source>
</evidence>
<dbReference type="GO" id="GO:0000272">
    <property type="term" value="P:polysaccharide catabolic process"/>
    <property type="evidence" value="ECO:0007669"/>
    <property type="project" value="UniProtKB-KW"/>
</dbReference>
<dbReference type="InterPro" id="IPR017853">
    <property type="entry name" value="GH"/>
</dbReference>
<evidence type="ECO:0000313" key="14">
    <source>
        <dbReference type="EMBL" id="CAB0012830.1"/>
    </source>
</evidence>
<dbReference type="InterPro" id="IPR050314">
    <property type="entry name" value="Glycosyl_Hydrlase_18"/>
</dbReference>
<evidence type="ECO:0000256" key="11">
    <source>
        <dbReference type="ARBA" id="ARBA00023326"/>
    </source>
</evidence>